<dbReference type="RefSeq" id="WP_195035525.1">
    <property type="nucleotide sequence ID" value="NZ_JADLRE010000024.1"/>
</dbReference>
<dbReference type="Pfam" id="PF13176">
    <property type="entry name" value="TPR_7"/>
    <property type="match status" value="1"/>
</dbReference>
<dbReference type="Pfam" id="PF13424">
    <property type="entry name" value="TPR_12"/>
    <property type="match status" value="5"/>
</dbReference>
<proteinExistence type="predicted"/>
<organism evidence="2 3">
    <name type="scientific">Nocardia abscessus</name>
    <dbReference type="NCBI Taxonomy" id="120957"/>
    <lineage>
        <taxon>Bacteria</taxon>
        <taxon>Bacillati</taxon>
        <taxon>Actinomycetota</taxon>
        <taxon>Actinomycetes</taxon>
        <taxon>Mycobacteriales</taxon>
        <taxon>Nocardiaceae</taxon>
        <taxon>Nocardia</taxon>
    </lineage>
</organism>
<dbReference type="InterPro" id="IPR019734">
    <property type="entry name" value="TPR_rpt"/>
</dbReference>
<evidence type="ECO:0000313" key="3">
    <source>
        <dbReference type="Proteomes" id="UP000807309"/>
    </source>
</evidence>
<gene>
    <name evidence="2" type="ORF">IU470_26500</name>
</gene>
<reference evidence="2 3" key="1">
    <citation type="submission" date="2020-10" db="EMBL/GenBank/DDBJ databases">
        <title>Identification of Nocardia species via Next-generation sequencing and recognition of intraspecies genetic diversity.</title>
        <authorList>
            <person name="Li P."/>
            <person name="Li P."/>
            <person name="Lu B."/>
        </authorList>
    </citation>
    <scope>NUCLEOTIDE SEQUENCE [LARGE SCALE GENOMIC DNA]</scope>
    <source>
        <strain evidence="2 3">N-11</strain>
    </source>
</reference>
<evidence type="ECO:0000256" key="1">
    <source>
        <dbReference type="SAM" id="MobiDB-lite"/>
    </source>
</evidence>
<dbReference type="InterPro" id="IPR011717">
    <property type="entry name" value="TPR-4"/>
</dbReference>
<dbReference type="InterPro" id="IPR053137">
    <property type="entry name" value="NLR-like"/>
</dbReference>
<accession>A0ABS0CJ71</accession>
<name>A0ABS0CJ71_9NOCA</name>
<dbReference type="InterPro" id="IPR011990">
    <property type="entry name" value="TPR-like_helical_dom_sf"/>
</dbReference>
<keyword evidence="3" id="KW-1185">Reference proteome</keyword>
<dbReference type="Gene3D" id="1.25.40.10">
    <property type="entry name" value="Tetratricopeptide repeat domain"/>
    <property type="match status" value="4"/>
</dbReference>
<feature type="region of interest" description="Disordered" evidence="1">
    <location>
        <begin position="958"/>
        <end position="981"/>
    </location>
</feature>
<dbReference type="PANTHER" id="PTHR46082">
    <property type="entry name" value="ATP/GTP-BINDING PROTEIN-RELATED"/>
    <property type="match status" value="1"/>
</dbReference>
<dbReference type="Gene3D" id="3.40.50.300">
    <property type="entry name" value="P-loop containing nucleotide triphosphate hydrolases"/>
    <property type="match status" value="1"/>
</dbReference>
<dbReference type="Pfam" id="PF07721">
    <property type="entry name" value="TPR_4"/>
    <property type="match status" value="1"/>
</dbReference>
<dbReference type="SUPFAM" id="SSF48452">
    <property type="entry name" value="TPR-like"/>
    <property type="match status" value="5"/>
</dbReference>
<dbReference type="EMBL" id="JADLRE010000024">
    <property type="protein sequence ID" value="MBF6228644.1"/>
    <property type="molecule type" value="Genomic_DNA"/>
</dbReference>
<protein>
    <submittedName>
        <fullName evidence="2">Tetratricopeptide repeat protein</fullName>
    </submittedName>
</protein>
<dbReference type="PANTHER" id="PTHR46082:SF6">
    <property type="entry name" value="AAA+ ATPASE DOMAIN-CONTAINING PROTEIN-RELATED"/>
    <property type="match status" value="1"/>
</dbReference>
<comment type="caution">
    <text evidence="2">The sequence shown here is derived from an EMBL/GenBank/DDBJ whole genome shotgun (WGS) entry which is preliminary data.</text>
</comment>
<dbReference type="Proteomes" id="UP000807309">
    <property type="component" value="Unassembled WGS sequence"/>
</dbReference>
<sequence>MSSPATSVVVVGRIPREPPQFVVRAELARLHRALERPAAAVVITGLRGVGKTHLAATHARSLFDTGHGLVGWVNAETPDSTLSGLADIAERLGIADRDGDSAVSARRLRDHLSGGDVPALLVFDNAGDADHLRDLLPTGDRTRILITSVDRSFATLGEAVDVTCFTRPEAVRYLAESTGLGTDDGADQVAEDLGDLPLALSAAAATMAGRRLGYAQYRQLLHDSPLPAALRRSAGHDYPRSVVQAISLCLDTTEAVTDDYELALDVAWLLGAMAMLSPGGVHRSLFATSPRRIDEALERCVTGSLLSWSTSGEALIMHRLVSRVLRERGRNAPRIGMFRRAAAALRGQGPATRSTVELVRSALAVILRNMFPPSQAWARRQEGGHLVDQIDALWETGMVDLSTRKHSTAMIAARRWAVEQLTAAADTARALTLAQDVVISSEQILGSGHPDTFLARNLLARAYLAAGRLDEATTRLEAYLTDAVRIHGPANPVTLVLRFQLADTYTQAGRLDKATALHIENIAHSRHVFGPDAHETLNFRSGLAQVHLSAGHFAEAIAVFEELLPAYLRVLGADHVDSFFCLHKLARAYGAAGRVEEAVPLLRKNLDDALRIFGNDHPVTLACRNNLAEIYDATGRADEAVRLGEANLVERLRVLGPDHPDTLTTRHNLACALQTAGRLADATALFETNLADFHRILGPDHPTTLLTQGGLAIAYSAAGRRDEAIAIQEAALRDRLRIFGPDHPDTLKARNNFADALGVRDPRRAIPLLEANVAASARELGIDHPDTLFYRYNLAAAYHAAGRIDDALTNHQATLTDRLLVLGPDHHATLASRGSLAAAYRSAGHLDMAIELWEANLAEYHRALPGHPHLRSTRNALADTLRAAGRFDRAIPLYEANINQQEFGTDDSIIVRSVHGLALAYRATGRSEEAARLFETVYNEVTRALGSDHPLAAEVRDALAATRQAQEAGRQPDAADPRSLN</sequence>
<dbReference type="InterPro" id="IPR027417">
    <property type="entry name" value="P-loop_NTPase"/>
</dbReference>
<evidence type="ECO:0000313" key="2">
    <source>
        <dbReference type="EMBL" id="MBF6228644.1"/>
    </source>
</evidence>
<dbReference type="SUPFAM" id="SSF52540">
    <property type="entry name" value="P-loop containing nucleoside triphosphate hydrolases"/>
    <property type="match status" value="1"/>
</dbReference>